<keyword evidence="1" id="KW-0732">Signal</keyword>
<comment type="caution">
    <text evidence="2">The sequence shown here is derived from an EMBL/GenBank/DDBJ whole genome shotgun (WGS) entry which is preliminary data.</text>
</comment>
<dbReference type="EMBL" id="JTDW01000002">
    <property type="protein sequence ID" value="KJD36631.1"/>
    <property type="molecule type" value="Genomic_DNA"/>
</dbReference>
<feature type="signal peptide" evidence="1">
    <location>
        <begin position="1"/>
        <end position="24"/>
    </location>
</feature>
<evidence type="ECO:0000313" key="2">
    <source>
        <dbReference type="EMBL" id="KJD36631.1"/>
    </source>
</evidence>
<dbReference type="RefSeq" id="WP_044631446.1">
    <property type="nucleotide sequence ID" value="NZ_JTDW01000002.1"/>
</dbReference>
<evidence type="ECO:0008006" key="4">
    <source>
        <dbReference type="Google" id="ProtNLM"/>
    </source>
</evidence>
<keyword evidence="3" id="KW-1185">Reference proteome</keyword>
<dbReference type="OrthoDB" id="1449058at2"/>
<dbReference type="Proteomes" id="UP000032578">
    <property type="component" value="Unassembled WGS sequence"/>
</dbReference>
<proteinExistence type="predicted"/>
<evidence type="ECO:0000313" key="3">
    <source>
        <dbReference type="Proteomes" id="UP000032578"/>
    </source>
</evidence>
<organism evidence="2 3">
    <name type="scientific">Neotamlana sedimentorum</name>
    <dbReference type="NCBI Taxonomy" id="1435349"/>
    <lineage>
        <taxon>Bacteria</taxon>
        <taxon>Pseudomonadati</taxon>
        <taxon>Bacteroidota</taxon>
        <taxon>Flavobacteriia</taxon>
        <taxon>Flavobacteriales</taxon>
        <taxon>Flavobacteriaceae</taxon>
        <taxon>Neotamlana</taxon>
    </lineage>
</organism>
<feature type="chain" id="PRO_5002325593" description="Lipocalin-like domain-containing protein" evidence="1">
    <location>
        <begin position="25"/>
        <end position="148"/>
    </location>
</feature>
<gene>
    <name evidence="2" type="ORF">PW52_03010</name>
</gene>
<evidence type="ECO:0000256" key="1">
    <source>
        <dbReference type="SAM" id="SignalP"/>
    </source>
</evidence>
<accession>A0A0D7WBX9</accession>
<reference evidence="2 3" key="1">
    <citation type="submission" date="2014-11" db="EMBL/GenBank/DDBJ databases">
        <title>Tamlana sedimentorum sp. nov., isolated from shallow sand sediments of the Sea of Japan.</title>
        <authorList>
            <person name="Romanenko L.A."/>
        </authorList>
    </citation>
    <scope>NUCLEOTIDE SEQUENCE [LARGE SCALE GENOMIC DNA]</scope>
    <source>
        <strain evidence="2 3">JCM 19808</strain>
    </source>
</reference>
<dbReference type="PROSITE" id="PS51257">
    <property type="entry name" value="PROKAR_LIPOPROTEIN"/>
    <property type="match status" value="1"/>
</dbReference>
<name>A0A0D7WBX9_9FLAO</name>
<dbReference type="AlphaFoldDB" id="A0A0D7WBX9"/>
<protein>
    <recommendedName>
        <fullName evidence="4">Lipocalin-like domain-containing protein</fullName>
    </recommendedName>
</protein>
<dbReference type="PATRIC" id="fig|1435349.4.peg.1306"/>
<sequence>MKTVLKIYKLLTVLLLMISFSACSSDDSNEKEPTVSELLENKWFLLETTDTSTDPETIEVANSCSVNSYYNFLNDGTLLVQLYNLDADENCVSSSLEVFNYILSADGTKIIVEFENGDITNIIIDSIDNEFLELYNEETPDYRVLFSK</sequence>
<dbReference type="STRING" id="1435349.PW52_03010"/>